<evidence type="ECO:0000313" key="2">
    <source>
        <dbReference type="Proteomes" id="UP001066276"/>
    </source>
</evidence>
<reference evidence="1" key="1">
    <citation type="journal article" date="2022" name="bioRxiv">
        <title>Sequencing and chromosome-scale assembly of the giantPleurodeles waltlgenome.</title>
        <authorList>
            <person name="Brown T."/>
            <person name="Elewa A."/>
            <person name="Iarovenko S."/>
            <person name="Subramanian E."/>
            <person name="Araus A.J."/>
            <person name="Petzold A."/>
            <person name="Susuki M."/>
            <person name="Suzuki K.-i.T."/>
            <person name="Hayashi T."/>
            <person name="Toyoda A."/>
            <person name="Oliveira C."/>
            <person name="Osipova E."/>
            <person name="Leigh N.D."/>
            <person name="Simon A."/>
            <person name="Yun M.H."/>
        </authorList>
    </citation>
    <scope>NUCLEOTIDE SEQUENCE</scope>
    <source>
        <strain evidence="1">20211129_DDA</strain>
        <tissue evidence="1">Liver</tissue>
    </source>
</reference>
<sequence>MIANRGGSSADEMKRGHTCLLVQYSGLAFYLLRALTRGLAHLGQQRRGVPPTPLTGALHDASHDARLLRHGERHYIPPHN</sequence>
<comment type="caution">
    <text evidence="1">The sequence shown here is derived from an EMBL/GenBank/DDBJ whole genome shotgun (WGS) entry which is preliminary data.</text>
</comment>
<dbReference type="EMBL" id="JANPWB010000009">
    <property type="protein sequence ID" value="KAJ1151712.1"/>
    <property type="molecule type" value="Genomic_DNA"/>
</dbReference>
<dbReference type="AlphaFoldDB" id="A0AAV7RJB1"/>
<dbReference type="Proteomes" id="UP001066276">
    <property type="component" value="Chromosome 5"/>
</dbReference>
<name>A0AAV7RJB1_PLEWA</name>
<proteinExistence type="predicted"/>
<accession>A0AAV7RJB1</accession>
<gene>
    <name evidence="1" type="ORF">NDU88_004492</name>
</gene>
<organism evidence="1 2">
    <name type="scientific">Pleurodeles waltl</name>
    <name type="common">Iberian ribbed newt</name>
    <dbReference type="NCBI Taxonomy" id="8319"/>
    <lineage>
        <taxon>Eukaryota</taxon>
        <taxon>Metazoa</taxon>
        <taxon>Chordata</taxon>
        <taxon>Craniata</taxon>
        <taxon>Vertebrata</taxon>
        <taxon>Euteleostomi</taxon>
        <taxon>Amphibia</taxon>
        <taxon>Batrachia</taxon>
        <taxon>Caudata</taxon>
        <taxon>Salamandroidea</taxon>
        <taxon>Salamandridae</taxon>
        <taxon>Pleurodelinae</taxon>
        <taxon>Pleurodeles</taxon>
    </lineage>
</organism>
<evidence type="ECO:0000313" key="1">
    <source>
        <dbReference type="EMBL" id="KAJ1151712.1"/>
    </source>
</evidence>
<protein>
    <submittedName>
        <fullName evidence="1">Uncharacterized protein</fullName>
    </submittedName>
</protein>
<keyword evidence="2" id="KW-1185">Reference proteome</keyword>